<sequence length="178" mass="18939">MNSPFVFNVAQLLRGETMPEQRTQTGPAPARIGVEMIAIKKGDDVTVDATLTPLGTGILVDADVTGTLTGECSRCLAELHPPLDVHVSQFFAADEDSITGDPEDEADAGSGDETPIINIDELDLLQTVIDEVGLTLPFNPTCEGECVNEVPTAEGVTTGISGEEERVDPRWSGLEKFL</sequence>
<dbReference type="InterPro" id="IPR003772">
    <property type="entry name" value="YceD"/>
</dbReference>
<dbReference type="Pfam" id="PF02620">
    <property type="entry name" value="YceD"/>
    <property type="match status" value="1"/>
</dbReference>
<evidence type="ECO:0000313" key="2">
    <source>
        <dbReference type="Proteomes" id="UP000515743"/>
    </source>
</evidence>
<dbReference type="RefSeq" id="WP_185176185.1">
    <property type="nucleotide sequence ID" value="NZ_CP059404.1"/>
</dbReference>
<accession>A0A7G7CQE5</accession>
<reference evidence="1 2" key="1">
    <citation type="submission" date="2020-07" db="EMBL/GenBank/DDBJ databases">
        <title>Complete genome and description of Corynebacterium incognita strain Marseille-Q3630 sp. nov.</title>
        <authorList>
            <person name="Boxberger M."/>
        </authorList>
    </citation>
    <scope>NUCLEOTIDE SEQUENCE [LARGE SCALE GENOMIC DNA]</scope>
    <source>
        <strain evidence="1 2">Marseille-Q3630</strain>
    </source>
</reference>
<dbReference type="EMBL" id="CP059404">
    <property type="protein sequence ID" value="QNE89811.1"/>
    <property type="molecule type" value="Genomic_DNA"/>
</dbReference>
<dbReference type="AlphaFoldDB" id="A0A7G7CQE5"/>
<evidence type="ECO:0000313" key="1">
    <source>
        <dbReference type="EMBL" id="QNE89811.1"/>
    </source>
</evidence>
<dbReference type="KEGG" id="cik:H0194_01790"/>
<gene>
    <name evidence="1" type="ORF">H0194_01790</name>
</gene>
<name>A0A7G7CQE5_9CORY</name>
<keyword evidence="2" id="KW-1185">Reference proteome</keyword>
<proteinExistence type="predicted"/>
<protein>
    <submittedName>
        <fullName evidence="1">DUF177 domain-containing protein</fullName>
    </submittedName>
</protein>
<dbReference type="Proteomes" id="UP000515743">
    <property type="component" value="Chromosome"/>
</dbReference>
<organism evidence="1 2">
    <name type="scientific">Corynebacterium incognita</name>
    <dbReference type="NCBI Taxonomy" id="2754725"/>
    <lineage>
        <taxon>Bacteria</taxon>
        <taxon>Bacillati</taxon>
        <taxon>Actinomycetota</taxon>
        <taxon>Actinomycetes</taxon>
        <taxon>Mycobacteriales</taxon>
        <taxon>Corynebacteriaceae</taxon>
        <taxon>Corynebacterium</taxon>
    </lineage>
</organism>